<keyword evidence="4" id="KW-1185">Reference proteome</keyword>
<dbReference type="GO" id="GO:0018169">
    <property type="term" value="F:ribosomal S6-glutamic acid ligase activity"/>
    <property type="evidence" value="ECO:0007669"/>
    <property type="project" value="TreeGrafter"/>
</dbReference>
<comment type="caution">
    <text evidence="3">The sequence shown here is derived from an EMBL/GenBank/DDBJ whole genome shotgun (WGS) entry which is preliminary data.</text>
</comment>
<dbReference type="EMBL" id="AGBF01000001">
    <property type="protein sequence ID" value="EGX61812.1"/>
    <property type="molecule type" value="Genomic_DNA"/>
</dbReference>
<dbReference type="PANTHER" id="PTHR21621">
    <property type="entry name" value="RIBOSOMAL PROTEIN S6 MODIFICATION PROTEIN"/>
    <property type="match status" value="1"/>
</dbReference>
<dbReference type="GO" id="GO:0005524">
    <property type="term" value="F:ATP binding"/>
    <property type="evidence" value="ECO:0007669"/>
    <property type="project" value="UniProtKB-UniRule"/>
</dbReference>
<dbReference type="PANTHER" id="PTHR21621:SF0">
    <property type="entry name" value="BETA-CITRYLGLUTAMATE SYNTHASE B-RELATED"/>
    <property type="match status" value="1"/>
</dbReference>
<name>G2G3R6_9ACTN</name>
<evidence type="ECO:0000259" key="2">
    <source>
        <dbReference type="PROSITE" id="PS50975"/>
    </source>
</evidence>
<dbReference type="SUPFAM" id="SSF56059">
    <property type="entry name" value="Glutathione synthetase ATP-binding domain-like"/>
    <property type="match status" value="1"/>
</dbReference>
<protein>
    <submittedName>
        <fullName evidence="3">S6 modification enzyme RimK</fullName>
    </submittedName>
</protein>
<keyword evidence="1" id="KW-0067">ATP-binding</keyword>
<evidence type="ECO:0000256" key="1">
    <source>
        <dbReference type="PROSITE-ProRule" id="PRU00409"/>
    </source>
</evidence>
<dbReference type="GO" id="GO:0046872">
    <property type="term" value="F:metal ion binding"/>
    <property type="evidence" value="ECO:0007669"/>
    <property type="project" value="InterPro"/>
</dbReference>
<dbReference type="PROSITE" id="PS50975">
    <property type="entry name" value="ATP_GRASP"/>
    <property type="match status" value="1"/>
</dbReference>
<evidence type="ECO:0000313" key="3">
    <source>
        <dbReference type="EMBL" id="EGX61812.1"/>
    </source>
</evidence>
<dbReference type="InterPro" id="IPR011761">
    <property type="entry name" value="ATP-grasp"/>
</dbReference>
<feature type="domain" description="ATP-grasp" evidence="2">
    <location>
        <begin position="130"/>
        <end position="316"/>
    </location>
</feature>
<dbReference type="Proteomes" id="UP000004217">
    <property type="component" value="Unassembled WGS sequence"/>
</dbReference>
<dbReference type="InterPro" id="IPR013651">
    <property type="entry name" value="ATP-grasp_RimK-type"/>
</dbReference>
<dbReference type="PATRIC" id="fig|700597.3.peg.107"/>
<dbReference type="Gene3D" id="3.30.470.20">
    <property type="entry name" value="ATP-grasp fold, B domain"/>
    <property type="match status" value="1"/>
</dbReference>
<organism evidence="3 4">
    <name type="scientific">Streptomyces zinciresistens K42</name>
    <dbReference type="NCBI Taxonomy" id="700597"/>
    <lineage>
        <taxon>Bacteria</taxon>
        <taxon>Bacillati</taxon>
        <taxon>Actinomycetota</taxon>
        <taxon>Actinomycetes</taxon>
        <taxon>Kitasatosporales</taxon>
        <taxon>Streptomycetaceae</taxon>
        <taxon>Streptomyces</taxon>
    </lineage>
</organism>
<dbReference type="Pfam" id="PF08443">
    <property type="entry name" value="RimK"/>
    <property type="match status" value="1"/>
</dbReference>
<dbReference type="OrthoDB" id="4010908at2"/>
<evidence type="ECO:0000313" key="4">
    <source>
        <dbReference type="Proteomes" id="UP000004217"/>
    </source>
</evidence>
<dbReference type="AlphaFoldDB" id="G2G3R6"/>
<sequence>MPTESAMSKLVKTVNLVYRPDDFLPGLADKILNRKKPTLAGAAERAGFTLRLIPVHELVPASTDRPTLWYQDEDLLSTRQCFQVDDFSWDPQASHFLKAIYRTIQESDSLLLNRSMDGPEYLATDKLAIAQRAATLGVPTPETIAVPYGRHARSVLPLVEDRLGRGPYILKPREMGMGFAVQKIDTFQQLSSAIDMVAQAGVGYLVQPYLPHTADTRVYLVEGEIIAALHRSTGAGAYMTNVSQGGVGSVVRGWDDVEEQCLRIATSLQAACLSVDWLLTDSGPVLDEWSTGFGSFPDQEPAVGDAFFSWVRSQLG</sequence>
<keyword evidence="1" id="KW-0547">Nucleotide-binding</keyword>
<reference evidence="3 4" key="1">
    <citation type="submission" date="2011-08" db="EMBL/GenBank/DDBJ databases">
        <authorList>
            <person name="Lin Y."/>
            <person name="Hao X."/>
            <person name="Johnstone L."/>
            <person name="Miller S.J."/>
            <person name="Wei G."/>
            <person name="Rensing C."/>
        </authorList>
    </citation>
    <scope>NUCLEOTIDE SEQUENCE [LARGE SCALE GENOMIC DNA]</scope>
    <source>
        <strain evidence="3 4">K42</strain>
    </source>
</reference>
<dbReference type="GO" id="GO:0009432">
    <property type="term" value="P:SOS response"/>
    <property type="evidence" value="ECO:0007669"/>
    <property type="project" value="TreeGrafter"/>
</dbReference>
<dbReference type="GO" id="GO:0005737">
    <property type="term" value="C:cytoplasm"/>
    <property type="evidence" value="ECO:0007669"/>
    <property type="project" value="TreeGrafter"/>
</dbReference>
<proteinExistence type="predicted"/>
<gene>
    <name evidence="3" type="ORF">SZN_00585</name>
</gene>
<accession>G2G3R6</accession>